<keyword evidence="1" id="KW-0732">Signal</keyword>
<protein>
    <submittedName>
        <fullName evidence="3">FAD-dependent oxidoreductase</fullName>
    </submittedName>
</protein>
<dbReference type="Pfam" id="PF07992">
    <property type="entry name" value="Pyr_redox_2"/>
    <property type="match status" value="1"/>
</dbReference>
<name>A0ABU8ZKA6_ACIJU</name>
<dbReference type="RefSeq" id="WP_228129500.1">
    <property type="nucleotide sequence ID" value="NZ_JBBMLE010000078.1"/>
</dbReference>
<dbReference type="Gene3D" id="3.50.50.60">
    <property type="entry name" value="FAD/NAD(P)-binding domain"/>
    <property type="match status" value="1"/>
</dbReference>
<feature type="domain" description="FAD/NAD(P)-binding" evidence="2">
    <location>
        <begin position="5"/>
        <end position="76"/>
    </location>
</feature>
<dbReference type="PANTHER" id="PTHR43014:SF5">
    <property type="entry name" value="GLUTATHIONE REDUCTASE (NADPH)"/>
    <property type="match status" value="1"/>
</dbReference>
<organism evidence="3 4">
    <name type="scientific">Acinetobacter junii</name>
    <dbReference type="NCBI Taxonomy" id="40215"/>
    <lineage>
        <taxon>Bacteria</taxon>
        <taxon>Pseudomonadati</taxon>
        <taxon>Pseudomonadota</taxon>
        <taxon>Gammaproteobacteria</taxon>
        <taxon>Moraxellales</taxon>
        <taxon>Moraxellaceae</taxon>
        <taxon>Acinetobacter</taxon>
    </lineage>
</organism>
<accession>A0ABU8ZKA6</accession>
<sequence length="194" mass="21865">MMKRYNLVIIGTGTAAMVAAMRVRAAGWSVAVIDFRPFGGTCALRGCDPKKMLVGGATAADHARRMHGKGIAGETRIDWPALIAKDGRRFSPDYMLIINDAENSEMYYQCLIEPKGGHLLEKDTWKEEVLISLDDESQIVFDADQDDSQNYVEFLNEVKEHGYKEVKCLGFKFYNTEPRSESDFAIDFHNRMPS</sequence>
<reference evidence="3 4" key="1">
    <citation type="submission" date="2024-03" db="EMBL/GenBank/DDBJ databases">
        <title>Cross-transmission of Acinetobacter junii carrying blaOXA-58 in a neonatal intensive care unit.</title>
        <authorList>
            <person name="Bour M."/>
            <person name="Potron A."/>
            <person name="Lecointe D."/>
        </authorList>
    </citation>
    <scope>NUCLEOTIDE SEQUENCE [LARGE SCALE GENOMIC DNA]</scope>
    <source>
        <strain evidence="3 4">21A3096 case 1</strain>
    </source>
</reference>
<evidence type="ECO:0000256" key="1">
    <source>
        <dbReference type="SAM" id="SignalP"/>
    </source>
</evidence>
<proteinExistence type="predicted"/>
<feature type="signal peptide" evidence="1">
    <location>
        <begin position="1"/>
        <end position="25"/>
    </location>
</feature>
<dbReference type="InterPro" id="IPR036188">
    <property type="entry name" value="FAD/NAD-bd_sf"/>
</dbReference>
<evidence type="ECO:0000313" key="4">
    <source>
        <dbReference type="Proteomes" id="UP001498501"/>
    </source>
</evidence>
<dbReference type="PRINTS" id="PR00411">
    <property type="entry name" value="PNDRDTASEI"/>
</dbReference>
<gene>
    <name evidence="3" type="ORF">WM018_14740</name>
</gene>
<dbReference type="SUPFAM" id="SSF51905">
    <property type="entry name" value="FAD/NAD(P)-binding domain"/>
    <property type="match status" value="1"/>
</dbReference>
<comment type="caution">
    <text evidence="3">The sequence shown here is derived from an EMBL/GenBank/DDBJ whole genome shotgun (WGS) entry which is preliminary data.</text>
</comment>
<evidence type="ECO:0000259" key="2">
    <source>
        <dbReference type="Pfam" id="PF07992"/>
    </source>
</evidence>
<evidence type="ECO:0000313" key="3">
    <source>
        <dbReference type="EMBL" id="MEK0253711.1"/>
    </source>
</evidence>
<feature type="chain" id="PRO_5046513103" evidence="1">
    <location>
        <begin position="26"/>
        <end position="194"/>
    </location>
</feature>
<dbReference type="InterPro" id="IPR023753">
    <property type="entry name" value="FAD/NAD-binding_dom"/>
</dbReference>
<dbReference type="PANTHER" id="PTHR43014">
    <property type="entry name" value="MERCURIC REDUCTASE"/>
    <property type="match status" value="1"/>
</dbReference>
<keyword evidence="4" id="KW-1185">Reference proteome</keyword>
<dbReference type="EMBL" id="JBBMLE010000078">
    <property type="protein sequence ID" value="MEK0253711.1"/>
    <property type="molecule type" value="Genomic_DNA"/>
</dbReference>
<dbReference type="Proteomes" id="UP001498501">
    <property type="component" value="Unassembled WGS sequence"/>
</dbReference>